<gene>
    <name evidence="2" type="ORF">L1857_22610</name>
</gene>
<dbReference type="RefSeq" id="WP_162831162.1">
    <property type="nucleotide sequence ID" value="NZ_CP091196.1"/>
</dbReference>
<keyword evidence="1" id="KW-0472">Membrane</keyword>
<keyword evidence="1" id="KW-1133">Transmembrane helix</keyword>
<feature type="transmembrane region" description="Helical" evidence="1">
    <location>
        <begin position="20"/>
        <end position="42"/>
    </location>
</feature>
<protein>
    <submittedName>
        <fullName evidence="2">Uncharacterized protein</fullName>
    </submittedName>
</protein>
<evidence type="ECO:0000256" key="1">
    <source>
        <dbReference type="SAM" id="Phobius"/>
    </source>
</evidence>
<keyword evidence="3" id="KW-1185">Reference proteome</keyword>
<name>A0ABY4P6Q8_9PSEU</name>
<reference evidence="2" key="1">
    <citation type="submission" date="2022-01" db="EMBL/GenBank/DDBJ databases">
        <title>PSI-footprinting approach for the identification of protein synthesis inhibitor producers.</title>
        <authorList>
            <person name="Handel F."/>
            <person name="Kulik A."/>
            <person name="Wex K.W."/>
            <person name="Berscheid A."/>
            <person name="Saur J.S."/>
            <person name="Winkler A."/>
            <person name="Wibberg D."/>
            <person name="Kalinowski J."/>
            <person name="Broetz-Oesterhelt H."/>
            <person name="Mast Y."/>
        </authorList>
    </citation>
    <scope>NUCLEOTIDE SEQUENCE</scope>
    <source>
        <strain evidence="2">KNN 49.3e</strain>
    </source>
</reference>
<dbReference type="EMBL" id="CP091196">
    <property type="protein sequence ID" value="UQS28106.1"/>
    <property type="molecule type" value="Genomic_DNA"/>
</dbReference>
<organism evidence="2 3">
    <name type="scientific">Amycolatopsis thermalba</name>
    <dbReference type="NCBI Taxonomy" id="944492"/>
    <lineage>
        <taxon>Bacteria</taxon>
        <taxon>Bacillati</taxon>
        <taxon>Actinomycetota</taxon>
        <taxon>Actinomycetes</taxon>
        <taxon>Pseudonocardiales</taxon>
        <taxon>Pseudonocardiaceae</taxon>
        <taxon>Amycolatopsis</taxon>
    </lineage>
</organism>
<dbReference type="Proteomes" id="UP000830158">
    <property type="component" value="Chromosome"/>
</dbReference>
<accession>A0ABY4P6Q8</accession>
<evidence type="ECO:0000313" key="3">
    <source>
        <dbReference type="Proteomes" id="UP000830158"/>
    </source>
</evidence>
<sequence length="257" mass="28562">MGSSARGSEVVRFRTKRRFLTTPALGAWLLLCAGAGVLAMVVSPWAGAALPVAAMAGRAVFVVAVPPRGGRRVYEVTPAELVVHAGGERLAIPWRDVEYVVHRPVAKTHDGGTVTTHWEHIELFLTSRRVSRITGLGRRRVFGRGHRDDRRILIHGVHRQGALSKLVIERCRDRIVRRLRTALDRGREVEYGDFRLDGEGVRAPAGFLPWRTAWRIRHHHTAEGTNLVLTTPDGQVLGGWVPERTTAEELLRARADA</sequence>
<feature type="transmembrane region" description="Helical" evidence="1">
    <location>
        <begin position="48"/>
        <end position="65"/>
    </location>
</feature>
<evidence type="ECO:0000313" key="2">
    <source>
        <dbReference type="EMBL" id="UQS28106.1"/>
    </source>
</evidence>
<keyword evidence="1" id="KW-0812">Transmembrane</keyword>
<proteinExistence type="predicted"/>